<feature type="domain" description="DUF7507" evidence="3">
    <location>
        <begin position="3100"/>
        <end position="3201"/>
    </location>
</feature>
<evidence type="ECO:0000256" key="1">
    <source>
        <dbReference type="SAM" id="MobiDB-lite"/>
    </source>
</evidence>
<dbReference type="InterPro" id="IPR047589">
    <property type="entry name" value="DUF11_rpt"/>
</dbReference>
<feature type="domain" description="DUF11" evidence="2">
    <location>
        <begin position="1629"/>
        <end position="1747"/>
    </location>
</feature>
<proteinExistence type="predicted"/>
<name>A0A845USW4_9GAMM</name>
<feature type="non-terminal residue" evidence="4">
    <location>
        <position position="3472"/>
    </location>
</feature>
<evidence type="ECO:0000259" key="2">
    <source>
        <dbReference type="Pfam" id="PF01345"/>
    </source>
</evidence>
<evidence type="ECO:0000313" key="4">
    <source>
        <dbReference type="EMBL" id="NDY94913.1"/>
    </source>
</evidence>
<comment type="caution">
    <text evidence="4">The sequence shown here is derived from an EMBL/GenBank/DDBJ whole genome shotgun (WGS) entry which is preliminary data.</text>
</comment>
<feature type="domain" description="DUF7507" evidence="3">
    <location>
        <begin position="3323"/>
        <end position="3424"/>
    </location>
</feature>
<sequence>MTETVPDESFLGEPFCFSTEVTNSGPTGFGPYLRLVLPPLLQFDSASAFGGGTANFIGQFPLDPDPLVTETELNDPRIDEPVTGPEGFSYRNILLPVGSLVEGSPPLPVEICLTIDPDAVVGDPLTVDLTPVYQFGDSATGDNGPIVGDGVEQAVVPTVLLFDKTDSTPESERPPGSSWRYAYTLSVDIANTAIIDPITIVDTLPDDFLYEAGSATVVAGDNCSVTQEPLGGAPGGNLEVQCGANVGMTGGGEIVVTYSGHIVDILNETVCETSPIMNDASVTATYIDQDNNRNPLPEVFDDTKVTAEHVAVQKRASPGQASPGAVIDYSYAVQVTDFGDVSDLVFTDVLADGIDLDADSVIFTVDGDAPISIIPDVTVANDTTVLLDLFSAWQDATGSTQIDAGSTIAVSYQGSVRQTYRETGLPVLAADALGNSVVADYNLLQGASACSDGSGATVDVLPVSIDKSLVDAQDFYEPGETVIFRLRMNVPSGDTRDIEFLDFLPLPVLQVGDVELAFSTDKADCDAGTAGICLGPDDTARLTPVAISADGAQNAIQIDWPDVDTEEPQVIEVDLYTTVTDEPFADGLVLTNILQAFTANTPGEIAADTGPVQIQVGAPALELTKGVIATDGDGVIDPVPGDFPEDSSISKVEAGDQITFRMTVENLGTAPAFEVTLFDDLPAGLSLCTVDDVVTQAGDGLDFSGDLFDANDPLTLNDPLPGLAEPLDEQNVAFIDFSCEVEIGVQPEEQFSNFAVGAYTSQPGGPEFPTIEDDAAIEVALVELGKSLAASSEAHTSDSANPPRLTIGEIARYRLITRIPRGTLPDFTVEDVLPTGLQFLDDGTATVGFVSANGDITSSTLSGVDLNMIGSDPNVSPTFQIPAAAISGEPFESGTNPIFSLGDIVNSETGDDDEWIVIEFNALVLNAAANSAGTNRDNRFRASVDSSQVGDDSNDQRIRIVEPAMNVTKSASPATGQAGTVIDYEVDLDVLSGSDRADAFNVVVDDVLPGSAVLDTNSVSVTNQSGCGLPGVTDSSAGNTVSVAFDTLPIGCSLSVVYRATLSFNVVPGTTLLNTASLGWSSLPDGGSDPNPTGSVTPGASGDGDGARLYGTNNSASVTIDSVGTEKDVSATTESHTAGNDLAIGEVVTYRLAIEVPQGRSPDFTVIEALAPGLEYLTGTATLGFVANDAGIRSDDGAIGTNPQISGNDPNVSPTFNVPAGNLDVSGDPLGAGTTLTFDLGTLSNDDDDADSEFVVIQFDALLLNIAGNQAGTERDNQFSVEIAGQQNGPASNAETITVAEPEIVGLSKSATPDSGQAGDPIEFTVSYTVASGANTADAFDLLVDDELPAEMELDIGSIEVTLTDCPDAPVESDRSSDNQVLLEFAALPTGCSVQIDYAAELLVDVKPGQPLENTADVTWTSLPGSGAATPGTPGGQEGERTGDGGVNNYADSASGEVTIDAVVLSKNIIDGSDPVTVLPKSAIGETITYELVITIPQGTTPSVTLRDEVPHDATGVMELISVAVPANGIGSNLDVDNPTGNPQIQNLRLTPQGLADTVDFDFGQIINNPDTATGASGENEIVVEVEARLNDLAANASGDVLTNTAVVQFGPDLTALAAADIEVVEPALNISKVGDITSGDAGDLVEFTIEIDHAGASNADAQNVIFVDDLPSAEVVYQTGTVGVDGYDVDVEINDGGGIITVEWPAFPQGESATITYQAVLDNTVQTGTTVTNTGELEWTSLVDDTEPEVRDYETSDTHDIVVSDPGVDKFIFATSEPSTSDPDLTIGEQVTWRVTVTFPQGLTPDAEFVDLLPSGNDFDYVSSEIVSIGSNLGVAGISAGDLGTFDAGGGTVTWSLGTVSNPPLGANEQDQQIVFEVVAVVLDETANQSGDSATNRARLSADTLANAIEDTSTVEMVDPVLNFNKTVSDPVSGIVNAGDVVTFELVINHGGVSTADAFALAITDTLPDELDWLGLVSEDCDSDLGVDASAAPIIQFDLDTLTLAEGGCTVIYQAQVDISAEVGTSFANSVVAQYDSTPSFVADETRRRSGATSADVTMEAPALVKVGDASDLGDTGSGAFDPNRFDLAIGELVTYELDVLVPPGTTSEAVVTDFLPSDIDTGVIEADSAQVSGVGGAVTISRPMADIISIFDDNGNGFDDTVVFDFDTIVVQPNATAEDRTIKLRVTGRIVDVPGNVDELMLTNTAEFDFFGNPEEPLSDTADIDIVEPDLQLGKFMTQQGNGVVRIALSVENTGTGPAYDFELTDVLSDVDWDLGSYQRVDVPTDYELVDSLSASELTVTFQAESSSVALLPGVSRTASFDISLANNPPLPSPDGNNPVVNLADLEFACSFPAGCGEADPEDNIGRIADPLDDEAELGIPDLALSKSVELENDADGSGDISPGDTLRYTLVLDNTGVGAATDLIITDTPDDNSPLEVDTVTTTQGSVVLGNNPGNTSIQVELASLGAGDSVTVTYDVVIGDPFPAGVDDLVNQAEAVSFETPDLDDEVTTPVNAEPDLFISKDDGGITAEPGDLVVYTLNYGNIGNQDATGVFISDVVPDHTTFDPGNSSAGWNCVPDSSAGSTCELSIGDLDAGDSGSATFAVVIDNPLPMGIDEIDNLAVVSDDGTNSDDPITDSDGEITPLDVNPELTIDKSLDSADPSPPTLESLLAYTIIVENVGNMTLTGVTISDPLVDPIDLVADCAWDGAVDTLLVGDSVACTVEYTVSQGNADAGQVVNTATADSDQTGPVSDGETVGIDPNPGLVLVKSATPDSYAQAGDTIDYSFEVQNVGNVTLTGVVVDDPMLFPTIACTPSTLASGETATCGPVTYTVTQDDVNAGQIVNTATASGVEPSGGDVDSPPDTETVIGPNAAPELGLIKSASPETFGEVGDIIEYSFEVANIGNVTVSNIEVDDPMLGGAVTCAPMTLDPGETANCGPVSYTVTQTDIDGGEIVNLAQASGEDPSGTPVSDNDEETVVGPAGAPSVELVKTITDGSPYANVGDEISYEITATNAGNVTLFDVEISDPQASIHSCAPAQPAELAPGEELVCGATYTVSQADLDAGSFTNMAMVDGEDPNDTPISDTDDATADGPDAEPAIKLSKIINAGSPFAEVEDVIEYEITSINTGNVTLFDVEISDPDATIDSCDPAQPVELAPGDELVCQASYTVIQTDIDAGSFTNIALVGGEDLNETPVSAQDDATAPGPIAGPSLVLNKVLGAEPDPIEVGSILEYTLTATNNGNVTLGDVMVSDDRIDPNQITCSVVAPEDTCVLVGRYVVTQADVDAGQIVNTGVADGTDPDGVPVGPVNDDETVALDQSPAIELDKDISAGNPYLEVGDAVGYEITATNTGNVTLRGVEISDPQAQLGECVPAQPAVLSPGDRLVCPASYETTQAEIDAGSFTNVATVAGTDPNGSGVADEDDATAQGPQAEPSLVLLKRLTSAPDPIEVGSILEYTLTATNNGNVTL</sequence>
<dbReference type="InterPro" id="IPR051172">
    <property type="entry name" value="Chlamydia_OmcB"/>
</dbReference>
<feature type="domain" description="DUF7507" evidence="3">
    <location>
        <begin position="2764"/>
        <end position="2863"/>
    </location>
</feature>
<evidence type="ECO:0000259" key="3">
    <source>
        <dbReference type="Pfam" id="PF24346"/>
    </source>
</evidence>
<evidence type="ECO:0000313" key="5">
    <source>
        <dbReference type="Proteomes" id="UP000484885"/>
    </source>
</evidence>
<feature type="domain" description="DUF7507" evidence="3">
    <location>
        <begin position="2876"/>
        <end position="2975"/>
    </location>
</feature>
<dbReference type="InterPro" id="IPR055354">
    <property type="entry name" value="DUF7507"/>
</dbReference>
<dbReference type="RefSeq" id="WP_164210325.1">
    <property type="nucleotide sequence ID" value="NZ_JAAGSC010000033.1"/>
</dbReference>
<feature type="region of interest" description="Disordered" evidence="1">
    <location>
        <begin position="1419"/>
        <end position="1445"/>
    </location>
</feature>
<dbReference type="PANTHER" id="PTHR34819:SF3">
    <property type="entry name" value="CELL SURFACE PROTEIN"/>
    <property type="match status" value="1"/>
</dbReference>
<dbReference type="Gene3D" id="2.60.40.740">
    <property type="match status" value="6"/>
</dbReference>
<dbReference type="Proteomes" id="UP000484885">
    <property type="component" value="Unassembled WGS sequence"/>
</dbReference>
<feature type="domain" description="DUF7507" evidence="3">
    <location>
        <begin position="2650"/>
        <end position="2750"/>
    </location>
</feature>
<dbReference type="Pfam" id="PF01345">
    <property type="entry name" value="DUF11"/>
    <property type="match status" value="3"/>
</dbReference>
<feature type="domain" description="DUF7507" evidence="3">
    <location>
        <begin position="3214"/>
        <end position="3309"/>
    </location>
</feature>
<feature type="region of interest" description="Disordered" evidence="1">
    <location>
        <begin position="2627"/>
        <end position="2648"/>
    </location>
</feature>
<accession>A0A845USW4</accession>
<dbReference type="PANTHER" id="PTHR34819">
    <property type="entry name" value="LARGE CYSTEINE-RICH PERIPLASMIC PROTEIN OMCB"/>
    <property type="match status" value="1"/>
</dbReference>
<dbReference type="EMBL" id="JAAGSC010000033">
    <property type="protein sequence ID" value="NDY94913.1"/>
    <property type="molecule type" value="Genomic_DNA"/>
</dbReference>
<feature type="domain" description="DUF7507" evidence="3">
    <location>
        <begin position="2987"/>
        <end position="3088"/>
    </location>
</feature>
<feature type="region of interest" description="Disordered" evidence="1">
    <location>
        <begin position="1083"/>
        <end position="1107"/>
    </location>
</feature>
<organism evidence="4 5">
    <name type="scientific">Wenzhouxiangella limi</name>
    <dbReference type="NCBI Taxonomy" id="2707351"/>
    <lineage>
        <taxon>Bacteria</taxon>
        <taxon>Pseudomonadati</taxon>
        <taxon>Pseudomonadota</taxon>
        <taxon>Gammaproteobacteria</taxon>
        <taxon>Chromatiales</taxon>
        <taxon>Wenzhouxiangellaceae</taxon>
        <taxon>Wenzhouxiangella</taxon>
    </lineage>
</organism>
<dbReference type="NCBIfam" id="TIGR01451">
    <property type="entry name" value="B_ant_repeat"/>
    <property type="match status" value="10"/>
</dbReference>
<keyword evidence="5" id="KW-1185">Reference proteome</keyword>
<dbReference type="InterPro" id="IPR017868">
    <property type="entry name" value="Filamin/ABP280_repeat-like"/>
</dbReference>
<protein>
    <submittedName>
        <fullName evidence="4">DUF11 domain-containing protein</fullName>
    </submittedName>
</protein>
<feature type="domain" description="DUF11" evidence="2">
    <location>
        <begin position="2520"/>
        <end position="2635"/>
    </location>
</feature>
<gene>
    <name evidence="4" type="ORF">G3I74_04135</name>
</gene>
<reference evidence="4 5" key="1">
    <citation type="submission" date="2020-02" db="EMBL/GenBank/DDBJ databases">
        <authorList>
            <person name="Zhang X.-Y."/>
        </authorList>
    </citation>
    <scope>NUCLEOTIDE SEQUENCE [LARGE SCALE GENOMIC DNA]</scope>
    <source>
        <strain evidence="4 5">C33</strain>
    </source>
</reference>
<dbReference type="InterPro" id="IPR001434">
    <property type="entry name" value="OmcB-like_DUF11"/>
</dbReference>
<dbReference type="Pfam" id="PF24346">
    <property type="entry name" value="DUF7507"/>
    <property type="match status" value="7"/>
</dbReference>
<dbReference type="PROSITE" id="PS50194">
    <property type="entry name" value="FILAMIN_REPEAT"/>
    <property type="match status" value="1"/>
</dbReference>
<feature type="domain" description="DUF11" evidence="2">
    <location>
        <begin position="650"/>
        <end position="689"/>
    </location>
</feature>